<dbReference type="InterPro" id="IPR050742">
    <property type="entry name" value="Helicase_Restrict-Modif_Enz"/>
</dbReference>
<dbReference type="PROSITE" id="PS51194">
    <property type="entry name" value="HELICASE_CTER"/>
    <property type="match status" value="1"/>
</dbReference>
<evidence type="ECO:0000259" key="1">
    <source>
        <dbReference type="PROSITE" id="PS51192"/>
    </source>
</evidence>
<dbReference type="SMART" id="SM00490">
    <property type="entry name" value="HELICc"/>
    <property type="match status" value="1"/>
</dbReference>
<dbReference type="Pfam" id="PF04851">
    <property type="entry name" value="ResIII"/>
    <property type="match status" value="1"/>
</dbReference>
<dbReference type="Proteomes" id="UP000516421">
    <property type="component" value="Chromosome"/>
</dbReference>
<dbReference type="PROSITE" id="PS51192">
    <property type="entry name" value="HELICASE_ATP_BIND_1"/>
    <property type="match status" value="1"/>
</dbReference>
<dbReference type="Pfam" id="PF11907">
    <property type="entry name" value="DUF3427"/>
    <property type="match status" value="1"/>
</dbReference>
<sequence>MYTSTYLDFNDPGVFEELLTLENIEVRVLNDSIDAFHSKGYIFQHHAGTSTAIIGSSNLTRGALLRNEEWNLRFSAFPDGDVIAQLEEAIERLKKFSSVLTPQWIREYEGRRRPQVHPTAFEINTEQIVPVGEITPNAMQAEALEQIKKVQDSGEKRALVISATGTGKTILAALAVRQSRPSRVLFVVHRDQILNKATQEFIKVLDAPENEFGKFVGARREIDRKYVFATIQTISKEETLCKIPKDHFDLIIIDEVHKAGADSYQRLIEYFEPYFLLGLTATPERSDSFNIYELFDHNVPYEIRLQRALEEQMLVPFSYYGVTDFVDADGTTIDETSQLSRLIMSSRVDHIVKNLEKYGHLRDARGLIFCSRNEEAAELSAELNQRSVNGKQLRTVALSGAAPAEERELQVKRLESGEVDYLLTVDIFNEGIDIPAVNQVVMLRNTNSSIIFTQQLGRGLRKAKNKSHLRVIDFIGNYKNNFLIPIALFGNKSLDKESVRKSMITARQQGSVAGVSSISFDEIAQERVLEALEKVKLNSLASLKESFRELEYRLGRIPSRYDFARFDTARPTAFITTTGQRPTYWDFLKQIKRAEEELSPLERGYLCLFDRELMNGKRPHELLLVRDLLQKNHLTDDEVINLFVTYGAVYNSQIMASVESILTLQFFTDAEKKIFDNEPIILRTEDKFSISPKFKEAYENNPYFKSHIDDSIQTGLYLNDHLYARTGELLVGERYSRKDVCRLLNWRANHQSTMYGYKPDFVTGTCPIFITYHKSEDIDEAINYQDHLEDERTMFWYTKHTRTLKHKVEKQIAEGALKLDVFVKKDDAEGTDFVYLGQADPRDAKETKTRTNADIVNMRLDFKHPLERGLYDYLTKATDERISAERI</sequence>
<evidence type="ECO:0000259" key="2">
    <source>
        <dbReference type="PROSITE" id="PS51194"/>
    </source>
</evidence>
<dbReference type="CDD" id="cd18799">
    <property type="entry name" value="SF2_C_EcoAI-like"/>
    <property type="match status" value="1"/>
</dbReference>
<reference evidence="3 4" key="1">
    <citation type="submission" date="2020-09" db="EMBL/GenBank/DDBJ databases">
        <title>Investigation of environmental microbe.</title>
        <authorList>
            <person name="Ou Y."/>
            <person name="Kang Q."/>
        </authorList>
    </citation>
    <scope>NUCLEOTIDE SEQUENCE [LARGE SCALE GENOMIC DNA]</scope>
    <source>
        <strain evidence="3 4">KJZ-9</strain>
    </source>
</reference>
<accession>A0A7H2BMK0</accession>
<dbReference type="InterPro" id="IPR021835">
    <property type="entry name" value="DUF3427"/>
</dbReference>
<organism evidence="3 4">
    <name type="scientific">Rothia amarae</name>
    <dbReference type="NCBI Taxonomy" id="169480"/>
    <lineage>
        <taxon>Bacteria</taxon>
        <taxon>Bacillati</taxon>
        <taxon>Actinomycetota</taxon>
        <taxon>Actinomycetes</taxon>
        <taxon>Micrococcales</taxon>
        <taxon>Micrococcaceae</taxon>
        <taxon>Rothia</taxon>
    </lineage>
</organism>
<dbReference type="KEGG" id="rama:IDM48_00845"/>
<feature type="domain" description="Helicase C-terminal" evidence="2">
    <location>
        <begin position="347"/>
        <end position="507"/>
    </location>
</feature>
<proteinExistence type="predicted"/>
<dbReference type="Pfam" id="PF13091">
    <property type="entry name" value="PLDc_2"/>
    <property type="match status" value="1"/>
</dbReference>
<dbReference type="REBASE" id="454270">
    <property type="entry name" value="RamKJZ9ORF845P"/>
</dbReference>
<dbReference type="InterPro" id="IPR027417">
    <property type="entry name" value="P-loop_NTPase"/>
</dbReference>
<dbReference type="GO" id="GO:0005829">
    <property type="term" value="C:cytosol"/>
    <property type="evidence" value="ECO:0007669"/>
    <property type="project" value="TreeGrafter"/>
</dbReference>
<dbReference type="SMART" id="SM00487">
    <property type="entry name" value="DEXDc"/>
    <property type="match status" value="1"/>
</dbReference>
<dbReference type="Gene3D" id="3.30.870.10">
    <property type="entry name" value="Endonuclease Chain A"/>
    <property type="match status" value="1"/>
</dbReference>
<dbReference type="InterPro" id="IPR006935">
    <property type="entry name" value="Helicase/UvrB_N"/>
</dbReference>
<name>A0A7H2BMK0_9MICC</name>
<evidence type="ECO:0000313" key="3">
    <source>
        <dbReference type="EMBL" id="QNV40896.1"/>
    </source>
</evidence>
<dbReference type="EMBL" id="CP061538">
    <property type="protein sequence ID" value="QNV40896.1"/>
    <property type="molecule type" value="Genomic_DNA"/>
</dbReference>
<evidence type="ECO:0000313" key="4">
    <source>
        <dbReference type="Proteomes" id="UP000516421"/>
    </source>
</evidence>
<dbReference type="Gene3D" id="3.40.50.300">
    <property type="entry name" value="P-loop containing nucleotide triphosphate hydrolases"/>
    <property type="match status" value="2"/>
</dbReference>
<gene>
    <name evidence="3" type="ORF">IDM48_00845</name>
</gene>
<feature type="domain" description="Helicase ATP-binding" evidence="1">
    <location>
        <begin position="149"/>
        <end position="301"/>
    </location>
</feature>
<dbReference type="PANTHER" id="PTHR47396">
    <property type="entry name" value="TYPE I RESTRICTION ENZYME ECOKI R PROTEIN"/>
    <property type="match status" value="1"/>
</dbReference>
<dbReference type="Pfam" id="PF00271">
    <property type="entry name" value="Helicase_C"/>
    <property type="match status" value="1"/>
</dbReference>
<dbReference type="GO" id="GO:0016787">
    <property type="term" value="F:hydrolase activity"/>
    <property type="evidence" value="ECO:0007669"/>
    <property type="project" value="InterPro"/>
</dbReference>
<dbReference type="InterPro" id="IPR001650">
    <property type="entry name" value="Helicase_C-like"/>
</dbReference>
<dbReference type="GO" id="GO:0005524">
    <property type="term" value="F:ATP binding"/>
    <property type="evidence" value="ECO:0007669"/>
    <property type="project" value="InterPro"/>
</dbReference>
<dbReference type="Pfam" id="PF26350">
    <property type="entry name" value="DUF8090"/>
    <property type="match status" value="1"/>
</dbReference>
<dbReference type="SUPFAM" id="SSF56024">
    <property type="entry name" value="Phospholipase D/nuclease"/>
    <property type="match status" value="1"/>
</dbReference>
<dbReference type="InterPro" id="IPR014001">
    <property type="entry name" value="Helicase_ATP-bd"/>
</dbReference>
<dbReference type="GO" id="GO:0003677">
    <property type="term" value="F:DNA binding"/>
    <property type="evidence" value="ECO:0007669"/>
    <property type="project" value="InterPro"/>
</dbReference>
<protein>
    <submittedName>
        <fullName evidence="3">DUF3427 domain-containing protein</fullName>
    </submittedName>
</protein>
<keyword evidence="4" id="KW-1185">Reference proteome</keyword>
<dbReference type="PANTHER" id="PTHR47396:SF1">
    <property type="entry name" value="ATP-DEPENDENT HELICASE IRC3-RELATED"/>
    <property type="match status" value="1"/>
</dbReference>
<dbReference type="InterPro" id="IPR058403">
    <property type="entry name" value="DUF8090"/>
</dbReference>
<dbReference type="SUPFAM" id="SSF52540">
    <property type="entry name" value="P-loop containing nucleoside triphosphate hydrolases"/>
    <property type="match status" value="1"/>
</dbReference>
<dbReference type="AlphaFoldDB" id="A0A7H2BMK0"/>
<dbReference type="CDD" id="cd18032">
    <property type="entry name" value="DEXHc_RE_I_III_res"/>
    <property type="match status" value="1"/>
</dbReference>
<dbReference type="InterPro" id="IPR025202">
    <property type="entry name" value="PLD-like_dom"/>
</dbReference>